<dbReference type="InterPro" id="IPR052245">
    <property type="entry name" value="Plant_Stress_Dev_TF"/>
</dbReference>
<organism evidence="7">
    <name type="scientific">Chloropicon primus</name>
    <dbReference type="NCBI Taxonomy" id="1764295"/>
    <lineage>
        <taxon>Eukaryota</taxon>
        <taxon>Viridiplantae</taxon>
        <taxon>Chlorophyta</taxon>
        <taxon>Chloropicophyceae</taxon>
        <taxon>Chloropicales</taxon>
        <taxon>Chloropicaceae</taxon>
        <taxon>Chloropicon</taxon>
    </lineage>
</organism>
<evidence type="ECO:0000256" key="4">
    <source>
        <dbReference type="ARBA" id="ARBA00023242"/>
    </source>
</evidence>
<dbReference type="InterPro" id="IPR006447">
    <property type="entry name" value="Myb_dom_plants"/>
</dbReference>
<name>A0A7S2X0N0_9CHLO</name>
<evidence type="ECO:0000313" key="7">
    <source>
        <dbReference type="EMBL" id="CAD9716506.1"/>
    </source>
</evidence>
<dbReference type="NCBIfam" id="TIGR01557">
    <property type="entry name" value="myb_SHAQKYF"/>
    <property type="match status" value="1"/>
</dbReference>
<sequence length="274" mass="29729">MGLSALGKGDWRGISRHYVQTRTPTQVASHAQKYFIRQTSTGNKRKRRTSLFDTTLDTVHQQQSTCPAADPLPNNGSNSSLATLDARERNDQSVQPSVSPKSESQHHLSSSNSAGSLPMGIMPVGILANQDQEEINPLQQMAMFLPPPAGMFGLGCFPSVDPGGMMMMMNSMMQQQQASDAAPPPDQQQVQVHVLKPTAVRYTSKEVQKFKKEWNGSFTNQPASGEEVLRTHIATVYKATKKPNTKTGNAKTVAAQSLSNGNSSSSQTTLLLNT</sequence>
<keyword evidence="4" id="KW-0539">Nucleus</keyword>
<feature type="region of interest" description="Disordered" evidence="5">
    <location>
        <begin position="62"/>
        <end position="81"/>
    </location>
</feature>
<keyword evidence="1" id="KW-0805">Transcription regulation</keyword>
<keyword evidence="3" id="KW-0804">Transcription</keyword>
<evidence type="ECO:0000256" key="5">
    <source>
        <dbReference type="SAM" id="MobiDB-lite"/>
    </source>
</evidence>
<keyword evidence="2" id="KW-0238">DNA-binding</keyword>
<evidence type="ECO:0000256" key="2">
    <source>
        <dbReference type="ARBA" id="ARBA00023125"/>
    </source>
</evidence>
<evidence type="ECO:0000256" key="1">
    <source>
        <dbReference type="ARBA" id="ARBA00023015"/>
    </source>
</evidence>
<dbReference type="CDD" id="cd00167">
    <property type="entry name" value="SANT"/>
    <property type="match status" value="1"/>
</dbReference>
<proteinExistence type="predicted"/>
<dbReference type="PANTHER" id="PTHR44191:SF62">
    <property type="entry name" value="OS04G0341900 PROTEIN"/>
    <property type="match status" value="1"/>
</dbReference>
<dbReference type="PANTHER" id="PTHR44191">
    <property type="entry name" value="TRANSCRIPTION FACTOR KUA1"/>
    <property type="match status" value="1"/>
</dbReference>
<dbReference type="InterPro" id="IPR017930">
    <property type="entry name" value="Myb_dom"/>
</dbReference>
<feature type="compositionally biased region" description="Low complexity" evidence="5">
    <location>
        <begin position="256"/>
        <end position="274"/>
    </location>
</feature>
<dbReference type="SUPFAM" id="SSF46689">
    <property type="entry name" value="Homeodomain-like"/>
    <property type="match status" value="1"/>
</dbReference>
<protein>
    <recommendedName>
        <fullName evidence="6">HTH myb-type domain-containing protein</fullName>
    </recommendedName>
</protein>
<dbReference type="EMBL" id="HBHL01008176">
    <property type="protein sequence ID" value="CAD9716506.1"/>
    <property type="molecule type" value="Transcribed_RNA"/>
</dbReference>
<gene>
    <name evidence="7" type="ORF">CPRI1469_LOCUS5362</name>
</gene>
<feature type="region of interest" description="Disordered" evidence="5">
    <location>
        <begin position="87"/>
        <end position="118"/>
    </location>
</feature>
<accession>A0A7S2X0N0</accession>
<dbReference type="PROSITE" id="PS51294">
    <property type="entry name" value="HTH_MYB"/>
    <property type="match status" value="1"/>
</dbReference>
<dbReference type="Gene3D" id="1.10.10.60">
    <property type="entry name" value="Homeodomain-like"/>
    <property type="match status" value="1"/>
</dbReference>
<feature type="region of interest" description="Disordered" evidence="5">
    <location>
        <begin position="254"/>
        <end position="274"/>
    </location>
</feature>
<evidence type="ECO:0000259" key="6">
    <source>
        <dbReference type="PROSITE" id="PS51294"/>
    </source>
</evidence>
<dbReference type="GO" id="GO:0006355">
    <property type="term" value="P:regulation of DNA-templated transcription"/>
    <property type="evidence" value="ECO:0007669"/>
    <property type="project" value="UniProtKB-ARBA"/>
</dbReference>
<feature type="compositionally biased region" description="Low complexity" evidence="5">
    <location>
        <begin position="99"/>
        <end position="116"/>
    </location>
</feature>
<evidence type="ECO:0000256" key="3">
    <source>
        <dbReference type="ARBA" id="ARBA00023163"/>
    </source>
</evidence>
<reference evidence="7" key="1">
    <citation type="submission" date="2021-01" db="EMBL/GenBank/DDBJ databases">
        <authorList>
            <person name="Corre E."/>
            <person name="Pelletier E."/>
            <person name="Niang G."/>
            <person name="Scheremetjew M."/>
            <person name="Finn R."/>
            <person name="Kale V."/>
            <person name="Holt S."/>
            <person name="Cochrane G."/>
            <person name="Meng A."/>
            <person name="Brown T."/>
            <person name="Cohen L."/>
        </authorList>
    </citation>
    <scope>NUCLEOTIDE SEQUENCE</scope>
    <source>
        <strain evidence="7">CCMP1205</strain>
    </source>
</reference>
<dbReference type="InterPro" id="IPR001005">
    <property type="entry name" value="SANT/Myb"/>
</dbReference>
<feature type="domain" description="HTH myb-type" evidence="6">
    <location>
        <begin position="1"/>
        <end position="39"/>
    </location>
</feature>
<dbReference type="AlphaFoldDB" id="A0A7S2X0N0"/>
<dbReference type="GO" id="GO:0003677">
    <property type="term" value="F:DNA binding"/>
    <property type="evidence" value="ECO:0007669"/>
    <property type="project" value="UniProtKB-KW"/>
</dbReference>
<dbReference type="InterPro" id="IPR009057">
    <property type="entry name" value="Homeodomain-like_sf"/>
</dbReference>